<evidence type="ECO:0000313" key="2">
    <source>
        <dbReference type="Proteomes" id="UP000530032"/>
    </source>
</evidence>
<dbReference type="RefSeq" id="WP_198460582.1">
    <property type="nucleotide sequence ID" value="NZ_JABBCQ020000010.1"/>
</dbReference>
<dbReference type="PANTHER" id="PTHR30528:SF0">
    <property type="entry name" value="CYTOPLASMIC PROTEIN"/>
    <property type="match status" value="1"/>
</dbReference>
<keyword evidence="2" id="KW-1185">Reference proteome</keyword>
<proteinExistence type="predicted"/>
<evidence type="ECO:0000313" key="1">
    <source>
        <dbReference type="EMBL" id="MBI1625422.1"/>
    </source>
</evidence>
<dbReference type="PANTHER" id="PTHR30528">
    <property type="entry name" value="CYTOPLASMIC PROTEIN"/>
    <property type="match status" value="1"/>
</dbReference>
<dbReference type="AlphaFoldDB" id="A0A843B8N9"/>
<dbReference type="EMBL" id="JABBCQ020000010">
    <property type="protein sequence ID" value="MBI1625422.1"/>
    <property type="molecule type" value="Genomic_DNA"/>
</dbReference>
<sequence>MPHPIALTFLQQLALSQQGLGAQSAFGSGLDGTLRAIEHLGYVQIDTLSVIERAHHHVLWSRVPGYAPEHLNQLCTQGQIFEYWFHAAAYLPMRDYRFALPRMQTFQRGESPYFKSVEPKLMAEILARVRGEGELRSRDLKDRNQGAWWNQGPGRRALDKLFMQGDVMIRERKGMEKIYVLPEQLLPADTDLSEPSVQEMAAHLLEQALRAHGVVTWTQLVHLRTGKALRAAVRELLDAQVAAGHLISLTDSAQPDTYLQPSALAPSSHRKPADKVQLLSPFDNAVIHRDRLQQLFGFNYRLESYTPAAKRIYGYFCLPVLWRGRFVGRVDCKANRTTKRLDVLSLHLETAITADARFTEKLNQAFHELALFCGCNQVRQ</sequence>
<protein>
    <submittedName>
        <fullName evidence="1">YcaQ family DNA glycosylase</fullName>
    </submittedName>
</protein>
<dbReference type="InterPro" id="IPR009351">
    <property type="entry name" value="AlkZ-like"/>
</dbReference>
<gene>
    <name evidence="1" type="ORF">HF327_013035</name>
</gene>
<reference evidence="1" key="1">
    <citation type="submission" date="2020-12" db="EMBL/GenBank/DDBJ databases">
        <title>Comamonas sp. nov., isolated from stream water.</title>
        <authorList>
            <person name="Park K.-H."/>
        </authorList>
    </citation>
    <scope>NUCLEOTIDE SEQUENCE</scope>
    <source>
        <strain evidence="1">EJ-4</strain>
    </source>
</reference>
<comment type="caution">
    <text evidence="1">The sequence shown here is derived from an EMBL/GenBank/DDBJ whole genome shotgun (WGS) entry which is preliminary data.</text>
</comment>
<organism evidence="1 2">
    <name type="scientific">Comamonas suwonensis</name>
    <dbReference type="NCBI Taxonomy" id="2606214"/>
    <lineage>
        <taxon>Bacteria</taxon>
        <taxon>Pseudomonadati</taxon>
        <taxon>Pseudomonadota</taxon>
        <taxon>Betaproteobacteria</taxon>
        <taxon>Burkholderiales</taxon>
        <taxon>Comamonadaceae</taxon>
        <taxon>Comamonas</taxon>
    </lineage>
</organism>
<accession>A0A843B8N9</accession>
<dbReference type="Pfam" id="PF06224">
    <property type="entry name" value="AlkZ-like"/>
    <property type="match status" value="1"/>
</dbReference>
<name>A0A843B8N9_9BURK</name>
<dbReference type="Proteomes" id="UP000530032">
    <property type="component" value="Unassembled WGS sequence"/>
</dbReference>